<dbReference type="EMBL" id="JARKNE010000007">
    <property type="protein sequence ID" value="KAK5819896.1"/>
    <property type="molecule type" value="Genomic_DNA"/>
</dbReference>
<keyword evidence="3" id="KW-1185">Reference proteome</keyword>
<sequence length="87" mass="10081">MLKNKPEFDESSTKSELEIDSTNVIEEAESEEELNNLEPRVDLNAAEPVELSFNLELTIPMPSSSNIMKKLKFSTMMDMWKFMHNQQ</sequence>
<evidence type="ECO:0000256" key="1">
    <source>
        <dbReference type="SAM" id="MobiDB-lite"/>
    </source>
</evidence>
<proteinExistence type="predicted"/>
<reference evidence="2 3" key="1">
    <citation type="submission" date="2023-03" db="EMBL/GenBank/DDBJ databases">
        <title>WGS of Gossypium arboreum.</title>
        <authorList>
            <person name="Yu D."/>
        </authorList>
    </citation>
    <scope>NUCLEOTIDE SEQUENCE [LARGE SCALE GENOMIC DNA]</scope>
    <source>
        <tissue evidence="2">Leaf</tissue>
    </source>
</reference>
<organism evidence="2 3">
    <name type="scientific">Gossypium arboreum</name>
    <name type="common">Tree cotton</name>
    <name type="synonym">Gossypium nanking</name>
    <dbReference type="NCBI Taxonomy" id="29729"/>
    <lineage>
        <taxon>Eukaryota</taxon>
        <taxon>Viridiplantae</taxon>
        <taxon>Streptophyta</taxon>
        <taxon>Embryophyta</taxon>
        <taxon>Tracheophyta</taxon>
        <taxon>Spermatophyta</taxon>
        <taxon>Magnoliopsida</taxon>
        <taxon>eudicotyledons</taxon>
        <taxon>Gunneridae</taxon>
        <taxon>Pentapetalae</taxon>
        <taxon>rosids</taxon>
        <taxon>malvids</taxon>
        <taxon>Malvales</taxon>
        <taxon>Malvaceae</taxon>
        <taxon>Malvoideae</taxon>
        <taxon>Gossypium</taxon>
    </lineage>
</organism>
<accession>A0ABR0PF87</accession>
<feature type="region of interest" description="Disordered" evidence="1">
    <location>
        <begin position="1"/>
        <end position="38"/>
    </location>
</feature>
<protein>
    <submittedName>
        <fullName evidence="2">Uncharacterized protein</fullName>
    </submittedName>
</protein>
<name>A0ABR0PF87_GOSAR</name>
<evidence type="ECO:0000313" key="2">
    <source>
        <dbReference type="EMBL" id="KAK5819896.1"/>
    </source>
</evidence>
<comment type="caution">
    <text evidence="2">The sequence shown here is derived from an EMBL/GenBank/DDBJ whole genome shotgun (WGS) entry which is preliminary data.</text>
</comment>
<feature type="compositionally biased region" description="Acidic residues" evidence="1">
    <location>
        <begin position="26"/>
        <end position="35"/>
    </location>
</feature>
<dbReference type="Proteomes" id="UP001358586">
    <property type="component" value="Chromosome 7"/>
</dbReference>
<gene>
    <name evidence="2" type="ORF">PVK06_024930</name>
</gene>
<evidence type="ECO:0000313" key="3">
    <source>
        <dbReference type="Proteomes" id="UP001358586"/>
    </source>
</evidence>
<feature type="compositionally biased region" description="Basic and acidic residues" evidence="1">
    <location>
        <begin position="1"/>
        <end position="17"/>
    </location>
</feature>